<dbReference type="EMBL" id="JAHRHY010000007">
    <property type="protein sequence ID" value="KAG9067668.1"/>
    <property type="molecule type" value="Genomic_DNA"/>
</dbReference>
<dbReference type="PROSITE" id="PS50896">
    <property type="entry name" value="LISH"/>
    <property type="match status" value="1"/>
</dbReference>
<dbReference type="SMART" id="SM00320">
    <property type="entry name" value="WD40"/>
    <property type="match status" value="5"/>
</dbReference>
<evidence type="ECO:0000256" key="3">
    <source>
        <dbReference type="PROSITE-ProRule" id="PRU00221"/>
    </source>
</evidence>
<keyword evidence="2" id="KW-0677">Repeat</keyword>
<dbReference type="InterPro" id="IPR051350">
    <property type="entry name" value="WD_repeat-ST_regulator"/>
</dbReference>
<feature type="repeat" description="WD" evidence="3">
    <location>
        <begin position="894"/>
        <end position="935"/>
    </location>
</feature>
<dbReference type="OrthoDB" id="972532at2759"/>
<reference evidence="6" key="1">
    <citation type="submission" date="2021-06" db="EMBL/GenBank/DDBJ databases">
        <title>Genome Sequence of Mortierella hyaline Strain SCG-10, a Cold-Adapted, Nitrate-Reducing Fungus Isolated from Soil in Minnesota, USA.</title>
        <authorList>
            <person name="Aldossari N."/>
        </authorList>
    </citation>
    <scope>NUCLEOTIDE SEQUENCE</scope>
    <source>
        <strain evidence="6">SCG-10</strain>
    </source>
</reference>
<feature type="repeat" description="WD" evidence="3">
    <location>
        <begin position="852"/>
        <end position="893"/>
    </location>
</feature>
<dbReference type="SMART" id="SM00668">
    <property type="entry name" value="CTLH"/>
    <property type="match status" value="1"/>
</dbReference>
<feature type="region of interest" description="Disordered" evidence="4">
    <location>
        <begin position="585"/>
        <end position="639"/>
    </location>
</feature>
<dbReference type="GO" id="GO:0034657">
    <property type="term" value="C:GID complex"/>
    <property type="evidence" value="ECO:0007669"/>
    <property type="project" value="TreeGrafter"/>
</dbReference>
<dbReference type="InterPro" id="IPR006595">
    <property type="entry name" value="CTLH_C"/>
</dbReference>
<proteinExistence type="predicted"/>
<dbReference type="Pfam" id="PF21889">
    <property type="entry name" value="TPR1-like_2nd"/>
    <property type="match status" value="1"/>
</dbReference>
<dbReference type="InterPro" id="IPR036322">
    <property type="entry name" value="WD40_repeat_dom_sf"/>
</dbReference>
<sequence length="1161" mass="130576">METTCAKPAPETLMQKATLQDSRTSERPDQYGPPPKSYRKQLDKTRAQAEVVLDSVHKHQAKILDHSYKDLCHTLQRREETFTETKSSTSVASTSRHDHVETVTLTQEHKEKELVDNSALLDTSTGGAPDKDDSAKSDRGRANLDLEKGVKEKAATKDDASTVVESEEEETDDIEDGFFWAPFTEQDRKSFASTFLKIQNKVLLPSGNHVEDVLFAAGATKKQHGLLHSFIIDVDDDSVRELFQEEDWTFIMKEQDMAVGQDDQDIVGTLDALKDAGSAEAIMEILNHRHPRLGKAYRIDHDYNFKWLFDSVSKWIDIYTMPFSVFTSDATLEYFWRSQVWGVLDTLFYDIPNTLMIGGEGHGIESKERRNQQQPGRALRKAGGSKSDGYLRSFGSTKSDWLTIEGARNWDPFAKKYKSEAYWKLARQMHDIFRARTADQDPSTLKNFRTYGLIFGGPTIQIHVMSSLGGASAVFRRRRPLTLAASIESFEENVVMLEIFMLLKRDIVRTLTPQRKRVSAMDLFKGTTTILDSEPISFTIPLAHPKRSFKQRVRRLGFVTSGAPASIASATTAILVAKRIHLDPSASTSSSITSSNPTFDMKPESESRHHHNGTHATSSDDKNGHSAAPMSMNVDGVDADTTPSGFSRLELVRLMVQSLQSLGYQKSANELEAESGFQLESPAVTRFRNSVLQGDWNTVETLIGDLNLDTTHELSVKFLIREQKFLELLERRDIKNALIVLRSELTPLNQNMDRVHSLTSYMMSSSQEDLRQRANWDGVNGSSRQNLLSSLQKFISPAVMVPENRLETMLKQAVDHQIKNCFYHDNRNTSKSLYSDHICDKTGIPTVTRQVLERHTNEVWYISFSHDGKYLASASADSKIIIWDLETFQPMHTLQGHSNKVSCCAWSPNDTQLLTAGYDRTVKLWDIQTATLKSTFPHHSDVVTCLGWLPDGERFVSGSEKNLFLMATAGNLLRQWPFPVRDLAISADGQTLVAMGGTIIRMISLVDFTEVSKLEETDGITAISLSKDGQFLLVNTTVKPAQLPMHREIHLWNLPEGRIVRKYSGYKQGLFVIRSCFGGWDERFVISGSEDSKVYIWHRENGNLIQTLDGHDRSVTMVAWNPTNPTMFASASDDNTVRIWGTPEDIEVDSAQILNGDSGSE</sequence>
<protein>
    <recommendedName>
        <fullName evidence="5">CTLH domain-containing protein</fullName>
    </recommendedName>
</protein>
<organism evidence="6 7">
    <name type="scientific">Linnemannia hyalina</name>
    <dbReference type="NCBI Taxonomy" id="64524"/>
    <lineage>
        <taxon>Eukaryota</taxon>
        <taxon>Fungi</taxon>
        <taxon>Fungi incertae sedis</taxon>
        <taxon>Mucoromycota</taxon>
        <taxon>Mortierellomycotina</taxon>
        <taxon>Mortierellomycetes</taxon>
        <taxon>Mortierellales</taxon>
        <taxon>Mortierellaceae</taxon>
        <taxon>Linnemannia</taxon>
    </lineage>
</organism>
<evidence type="ECO:0000313" key="7">
    <source>
        <dbReference type="Proteomes" id="UP000707451"/>
    </source>
</evidence>
<dbReference type="Proteomes" id="UP000707451">
    <property type="component" value="Unassembled WGS sequence"/>
</dbReference>
<feature type="repeat" description="WD" evidence="3">
    <location>
        <begin position="1108"/>
        <end position="1140"/>
    </location>
</feature>
<dbReference type="InterPro" id="IPR019775">
    <property type="entry name" value="WD40_repeat_CS"/>
</dbReference>
<dbReference type="InterPro" id="IPR001680">
    <property type="entry name" value="WD40_rpt"/>
</dbReference>
<feature type="compositionally biased region" description="Low complexity" evidence="4">
    <location>
        <begin position="585"/>
        <end position="595"/>
    </location>
</feature>
<dbReference type="InterPro" id="IPR015943">
    <property type="entry name" value="WD40/YVTN_repeat-like_dom_sf"/>
</dbReference>
<dbReference type="Gene3D" id="2.130.10.10">
    <property type="entry name" value="YVTN repeat-like/Quinoprotein amine dehydrogenase"/>
    <property type="match status" value="1"/>
</dbReference>
<dbReference type="PRINTS" id="PR00320">
    <property type="entry name" value="GPROTEINBRPT"/>
</dbReference>
<dbReference type="PROSITE" id="PS50897">
    <property type="entry name" value="CTLH"/>
    <property type="match status" value="1"/>
</dbReference>
<evidence type="ECO:0000256" key="1">
    <source>
        <dbReference type="ARBA" id="ARBA00022574"/>
    </source>
</evidence>
<dbReference type="PANTHER" id="PTHR22838">
    <property type="entry name" value="WD REPEAT PROTEIN 26-RELATED"/>
    <property type="match status" value="1"/>
</dbReference>
<evidence type="ECO:0000256" key="4">
    <source>
        <dbReference type="SAM" id="MobiDB-lite"/>
    </source>
</evidence>
<accession>A0A9P7XVZ2</accession>
<dbReference type="GO" id="GO:0043161">
    <property type="term" value="P:proteasome-mediated ubiquitin-dependent protein catabolic process"/>
    <property type="evidence" value="ECO:0007669"/>
    <property type="project" value="TreeGrafter"/>
</dbReference>
<gene>
    <name evidence="6" type="ORF">KI688_011255</name>
</gene>
<feature type="repeat" description="WD" evidence="3">
    <location>
        <begin position="1081"/>
        <end position="1107"/>
    </location>
</feature>
<feature type="region of interest" description="Disordered" evidence="4">
    <location>
        <begin position="363"/>
        <end position="386"/>
    </location>
</feature>
<feature type="compositionally biased region" description="Basic and acidic residues" evidence="4">
    <location>
        <begin position="129"/>
        <end position="160"/>
    </location>
</feature>
<keyword evidence="7" id="KW-1185">Reference proteome</keyword>
<dbReference type="InterPro" id="IPR006594">
    <property type="entry name" value="LisH"/>
</dbReference>
<dbReference type="PROSITE" id="PS00678">
    <property type="entry name" value="WD_REPEATS_1"/>
    <property type="match status" value="2"/>
</dbReference>
<dbReference type="InterPro" id="IPR020472">
    <property type="entry name" value="WD40_PAC1"/>
</dbReference>
<dbReference type="PROSITE" id="PS50082">
    <property type="entry name" value="WD_REPEATS_2"/>
    <property type="match status" value="4"/>
</dbReference>
<dbReference type="Pfam" id="PF00400">
    <property type="entry name" value="WD40"/>
    <property type="match status" value="5"/>
</dbReference>
<feature type="compositionally biased region" description="Basic and acidic residues" evidence="4">
    <location>
        <begin position="106"/>
        <end position="115"/>
    </location>
</feature>
<dbReference type="AlphaFoldDB" id="A0A9P7XVZ2"/>
<dbReference type="Pfam" id="PF23627">
    <property type="entry name" value="LisH_WDR26"/>
    <property type="match status" value="1"/>
</dbReference>
<evidence type="ECO:0000256" key="2">
    <source>
        <dbReference type="ARBA" id="ARBA00022737"/>
    </source>
</evidence>
<feature type="region of interest" description="Disordered" evidence="4">
    <location>
        <begin position="106"/>
        <end position="168"/>
    </location>
</feature>
<dbReference type="PANTHER" id="PTHR22838:SF0">
    <property type="entry name" value="WD REPEAT-CONTAINING PROTEIN 26"/>
    <property type="match status" value="1"/>
</dbReference>
<dbReference type="PROSITE" id="PS50294">
    <property type="entry name" value="WD_REPEATS_REGION"/>
    <property type="match status" value="3"/>
</dbReference>
<name>A0A9P7XVZ2_9FUNG</name>
<feature type="domain" description="CTLH" evidence="5">
    <location>
        <begin position="680"/>
        <end position="736"/>
    </location>
</feature>
<comment type="caution">
    <text evidence="6">The sequence shown here is derived from an EMBL/GenBank/DDBJ whole genome shotgun (WGS) entry which is preliminary data.</text>
</comment>
<feature type="region of interest" description="Disordered" evidence="4">
    <location>
        <begin position="1"/>
        <end position="43"/>
    </location>
</feature>
<dbReference type="CDD" id="cd00200">
    <property type="entry name" value="WD40"/>
    <property type="match status" value="1"/>
</dbReference>
<evidence type="ECO:0000259" key="5">
    <source>
        <dbReference type="PROSITE" id="PS50897"/>
    </source>
</evidence>
<dbReference type="SUPFAM" id="SSF50978">
    <property type="entry name" value="WD40 repeat-like"/>
    <property type="match status" value="1"/>
</dbReference>
<dbReference type="InterPro" id="IPR054080">
    <property type="entry name" value="TPR1-like_2nd"/>
</dbReference>
<evidence type="ECO:0000313" key="6">
    <source>
        <dbReference type="EMBL" id="KAG9067668.1"/>
    </source>
</evidence>
<keyword evidence="1 3" id="KW-0853">WD repeat</keyword>